<dbReference type="RefSeq" id="WP_184016101.1">
    <property type="nucleotide sequence ID" value="NZ_JACHFD010000003.1"/>
</dbReference>
<accession>A0A840UY24</accession>
<dbReference type="GO" id="GO:0016746">
    <property type="term" value="F:acyltransferase activity"/>
    <property type="evidence" value="ECO:0007669"/>
    <property type="project" value="UniProtKB-KW"/>
</dbReference>
<keyword evidence="8" id="KW-1185">Reference proteome</keyword>
<dbReference type="EMBL" id="JACHFD010000003">
    <property type="protein sequence ID" value="MBB5350635.1"/>
    <property type="molecule type" value="Genomic_DNA"/>
</dbReference>
<evidence type="ECO:0000256" key="6">
    <source>
        <dbReference type="ARBA" id="ARBA00023315"/>
    </source>
</evidence>
<dbReference type="AlphaFoldDB" id="A0A840UY24"/>
<dbReference type="CDD" id="cd07984">
    <property type="entry name" value="LPLAT_LABLAT-like"/>
    <property type="match status" value="1"/>
</dbReference>
<dbReference type="Proteomes" id="UP000557717">
    <property type="component" value="Unassembled WGS sequence"/>
</dbReference>
<organism evidence="7 8">
    <name type="scientific">Haloferula luteola</name>
    <dbReference type="NCBI Taxonomy" id="595692"/>
    <lineage>
        <taxon>Bacteria</taxon>
        <taxon>Pseudomonadati</taxon>
        <taxon>Verrucomicrobiota</taxon>
        <taxon>Verrucomicrobiia</taxon>
        <taxon>Verrucomicrobiales</taxon>
        <taxon>Verrucomicrobiaceae</taxon>
        <taxon>Haloferula</taxon>
    </lineage>
</organism>
<evidence type="ECO:0000256" key="3">
    <source>
        <dbReference type="ARBA" id="ARBA00022519"/>
    </source>
</evidence>
<keyword evidence="2" id="KW-1003">Cell membrane</keyword>
<gene>
    <name evidence="7" type="ORF">HNR46_000863</name>
</gene>
<keyword evidence="5" id="KW-0472">Membrane</keyword>
<dbReference type="Pfam" id="PF03279">
    <property type="entry name" value="Lip_A_acyltrans"/>
    <property type="match status" value="1"/>
</dbReference>
<evidence type="ECO:0000256" key="1">
    <source>
        <dbReference type="ARBA" id="ARBA00004533"/>
    </source>
</evidence>
<evidence type="ECO:0000313" key="7">
    <source>
        <dbReference type="EMBL" id="MBB5350635.1"/>
    </source>
</evidence>
<comment type="subcellular location">
    <subcellularLocation>
        <location evidence="1">Cell inner membrane</location>
    </subcellularLocation>
</comment>
<dbReference type="InterPro" id="IPR004960">
    <property type="entry name" value="LipA_acyltrans"/>
</dbReference>
<sequence>MTVPRPPWHHRFEYFLYRCVEGALARLDMTTCCSLGRGLGALTYRLSGRYRRLVTRNLRIATALQPLPESELKALVQETFRRGGANLLASLKTQILPVDELAQCISPEALQQLAAHRAAGVGTMVAMAHMGNWEALTRLGSKVLEPGTYGGVYRPLDNALMDQLTEQRRTSTGARLFSRKDGYYAPATFLREGGALAVLGDQRAGAHGVAMPFLGKLTTCPPLLELMARRGRARIAILEMRTTALGHWQLDLRPLPPQSTTPAIMAALETTMRSSIADVFWFHDRWRANSEYPLSLFTKLDPATAATATVPLRLLLTTPPEANETSVQHFLRRLLEMRPDLRIERLQTASARSEDPRVLLHPWDPETPETFADSFLATIDRTHPAPLDAFLLFGSELALARAARRNDHKAILGFQVQGKPWSRSLTPPSDLAGWTSLAESLHYIPRRHQKP</sequence>
<evidence type="ECO:0000256" key="4">
    <source>
        <dbReference type="ARBA" id="ARBA00022679"/>
    </source>
</evidence>
<evidence type="ECO:0000313" key="8">
    <source>
        <dbReference type="Proteomes" id="UP000557717"/>
    </source>
</evidence>
<reference evidence="7 8" key="1">
    <citation type="submission" date="2020-08" db="EMBL/GenBank/DDBJ databases">
        <title>Genomic Encyclopedia of Type Strains, Phase IV (KMG-IV): sequencing the most valuable type-strain genomes for metagenomic binning, comparative biology and taxonomic classification.</title>
        <authorList>
            <person name="Goeker M."/>
        </authorList>
    </citation>
    <scope>NUCLEOTIDE SEQUENCE [LARGE SCALE GENOMIC DNA]</scope>
    <source>
        <strain evidence="7 8">YC6886</strain>
    </source>
</reference>
<keyword evidence="6 7" id="KW-0012">Acyltransferase</keyword>
<dbReference type="GO" id="GO:0009247">
    <property type="term" value="P:glycolipid biosynthetic process"/>
    <property type="evidence" value="ECO:0007669"/>
    <property type="project" value="UniProtKB-ARBA"/>
</dbReference>
<comment type="caution">
    <text evidence="7">The sequence shown here is derived from an EMBL/GenBank/DDBJ whole genome shotgun (WGS) entry which is preliminary data.</text>
</comment>
<evidence type="ECO:0000256" key="2">
    <source>
        <dbReference type="ARBA" id="ARBA00022475"/>
    </source>
</evidence>
<protein>
    <submittedName>
        <fullName evidence="7">Lauroyl/myristoyl acyltransferase</fullName>
    </submittedName>
</protein>
<dbReference type="PANTHER" id="PTHR30606:SF10">
    <property type="entry name" value="PHOSPHATIDYLINOSITOL MANNOSIDE ACYLTRANSFERASE"/>
    <property type="match status" value="1"/>
</dbReference>
<keyword evidence="3" id="KW-0997">Cell inner membrane</keyword>
<proteinExistence type="predicted"/>
<keyword evidence="4 7" id="KW-0808">Transferase</keyword>
<dbReference type="GO" id="GO:0005886">
    <property type="term" value="C:plasma membrane"/>
    <property type="evidence" value="ECO:0007669"/>
    <property type="project" value="UniProtKB-SubCell"/>
</dbReference>
<name>A0A840UY24_9BACT</name>
<evidence type="ECO:0000256" key="5">
    <source>
        <dbReference type="ARBA" id="ARBA00023136"/>
    </source>
</evidence>
<dbReference type="PANTHER" id="PTHR30606">
    <property type="entry name" value="LIPID A BIOSYNTHESIS LAUROYL ACYLTRANSFERASE"/>
    <property type="match status" value="1"/>
</dbReference>